<evidence type="ECO:0000259" key="2">
    <source>
        <dbReference type="Pfam" id="PF15460"/>
    </source>
</evidence>
<dbReference type="EMBL" id="PTQR01000054">
    <property type="protein sequence ID" value="TKX23474.1"/>
    <property type="molecule type" value="Genomic_DNA"/>
</dbReference>
<feature type="region of interest" description="Disordered" evidence="1">
    <location>
        <begin position="491"/>
        <end position="512"/>
    </location>
</feature>
<feature type="region of interest" description="Disordered" evidence="1">
    <location>
        <begin position="26"/>
        <end position="119"/>
    </location>
</feature>
<organism evidence="3 4">
    <name type="scientific">Elsinoe australis</name>
    <dbReference type="NCBI Taxonomy" id="40998"/>
    <lineage>
        <taxon>Eukaryota</taxon>
        <taxon>Fungi</taxon>
        <taxon>Dikarya</taxon>
        <taxon>Ascomycota</taxon>
        <taxon>Pezizomycotina</taxon>
        <taxon>Dothideomycetes</taxon>
        <taxon>Dothideomycetidae</taxon>
        <taxon>Myriangiales</taxon>
        <taxon>Elsinoaceae</taxon>
        <taxon>Elsinoe</taxon>
    </lineage>
</organism>
<name>A0A4U7B5S6_9PEZI</name>
<dbReference type="GO" id="GO:0033255">
    <property type="term" value="C:SAS acetyltransferase complex"/>
    <property type="evidence" value="ECO:0007669"/>
    <property type="project" value="InterPro"/>
</dbReference>
<sequence>MTISIFARAHESEPWSSIFAGMLSLQPVKRPRPNDSEHPTTTSPDVNSSRHTSSTRKSSSKPVDRASKRRKLVGDTTASASTTRAASSTKSRGLTPRPSHRPAPSSPAILPPPHVNTIDRYFTSSDEQSEQERAPVSLYDTIQRRVHDAETKSQDKRTLRSHDDGGRLKSELAVYFPNYLDVINDTPREPELLTPDTVLIFKDTGRRNTASAAIHANNAVEAIDVSKKSERRTSLTAPIPQTSPASKLNGAQIVDFSIIEKSVPHHPQDPLTDAVYFKPHRRAERKEKQLRNIEKERAMHEKVQLERLLDGLQGHDWLRVMGITGVTDSEAQRYWSKREYFISEVQALVRKFKEWREEEKRLKLEKEAPMLKTEDEAEDEVEDESTQASREPSSSEIDASAARQLQLEASGSNKSTTKQKVHAHVVPVIYRPPTPEGPLLSFFSKPHLRAAALGKARHGRTILAFGHPIPDTEEVDFELPEDYITPEVLKESARRRRRMKRESIMDSSSKTR</sequence>
<dbReference type="PANTHER" id="PTHR38422">
    <property type="entry name" value="SOMETHING ABOUT SILENCING PROTEIN 4"/>
    <property type="match status" value="1"/>
</dbReference>
<evidence type="ECO:0000313" key="4">
    <source>
        <dbReference type="Proteomes" id="UP000308133"/>
    </source>
</evidence>
<evidence type="ECO:0000256" key="1">
    <source>
        <dbReference type="SAM" id="MobiDB-lite"/>
    </source>
</evidence>
<feature type="domain" description="Something about silencing protein 4" evidence="2">
    <location>
        <begin position="269"/>
        <end position="364"/>
    </location>
</feature>
<accession>A0A4U7B5S6</accession>
<feature type="compositionally biased region" description="Acidic residues" evidence="1">
    <location>
        <begin position="375"/>
        <end position="385"/>
    </location>
</feature>
<feature type="compositionally biased region" description="Low complexity" evidence="1">
    <location>
        <begin position="76"/>
        <end position="92"/>
    </location>
</feature>
<reference evidence="3 4" key="1">
    <citation type="submission" date="2018-02" db="EMBL/GenBank/DDBJ databases">
        <title>Draft genome sequences of Elsinoe sp., causing black scab on jojoba.</title>
        <authorList>
            <person name="Stodart B."/>
            <person name="Jeffress S."/>
            <person name="Ash G."/>
            <person name="Arun Chinnappa K."/>
        </authorList>
    </citation>
    <scope>NUCLEOTIDE SEQUENCE [LARGE SCALE GENOMIC DNA]</scope>
    <source>
        <strain evidence="3 4">Hillstone_2</strain>
    </source>
</reference>
<feature type="compositionally biased region" description="Low complexity" evidence="1">
    <location>
        <begin position="49"/>
        <end position="61"/>
    </location>
</feature>
<dbReference type="InterPro" id="IPR029184">
    <property type="entry name" value="Sas4_dom"/>
</dbReference>
<feature type="region of interest" description="Disordered" evidence="1">
    <location>
        <begin position="367"/>
        <end position="401"/>
    </location>
</feature>
<dbReference type="Pfam" id="PF15460">
    <property type="entry name" value="SAS4"/>
    <property type="match status" value="1"/>
</dbReference>
<proteinExistence type="predicted"/>
<dbReference type="GO" id="GO:0004402">
    <property type="term" value="F:histone acetyltransferase activity"/>
    <property type="evidence" value="ECO:0007669"/>
    <property type="project" value="TreeGrafter"/>
</dbReference>
<gene>
    <name evidence="3" type="ORF">C1H76_4543</name>
</gene>
<comment type="caution">
    <text evidence="3">The sequence shown here is derived from an EMBL/GenBank/DDBJ whole genome shotgun (WGS) entry which is preliminary data.</text>
</comment>
<feature type="compositionally biased region" description="Polar residues" evidence="1">
    <location>
        <begin position="386"/>
        <end position="397"/>
    </location>
</feature>
<dbReference type="PANTHER" id="PTHR38422:SF1">
    <property type="entry name" value="SOMETHING ABOUT SILENCING PROTEIN 4"/>
    <property type="match status" value="1"/>
</dbReference>
<dbReference type="InterPro" id="IPR038988">
    <property type="entry name" value="Sas4"/>
</dbReference>
<dbReference type="AlphaFoldDB" id="A0A4U7B5S6"/>
<feature type="region of interest" description="Disordered" evidence="1">
    <location>
        <begin position="145"/>
        <end position="164"/>
    </location>
</feature>
<evidence type="ECO:0000313" key="3">
    <source>
        <dbReference type="EMBL" id="TKX23474.1"/>
    </source>
</evidence>
<dbReference type="Proteomes" id="UP000308133">
    <property type="component" value="Unassembled WGS sequence"/>
</dbReference>
<protein>
    <submittedName>
        <fullName evidence="3">Putative SAS, complex subunit 4</fullName>
    </submittedName>
</protein>